<keyword evidence="7" id="KW-0238">DNA-binding</keyword>
<keyword evidence="6" id="KW-0799">Topoisomerase</keyword>
<dbReference type="InterPro" id="IPR013497">
    <property type="entry name" value="Topo_IA_cen"/>
</dbReference>
<evidence type="ECO:0000256" key="9">
    <source>
        <dbReference type="ARBA" id="ARBA00030003"/>
    </source>
</evidence>
<dbReference type="InterPro" id="IPR006171">
    <property type="entry name" value="TOPRIM_dom"/>
</dbReference>
<dbReference type="PRINTS" id="PR00417">
    <property type="entry name" value="PRTPISMRASEI"/>
</dbReference>
<gene>
    <name evidence="15" type="ORF">JZL65_01710</name>
</gene>
<dbReference type="Pfam" id="PF01751">
    <property type="entry name" value="Toprim"/>
    <property type="match status" value="1"/>
</dbReference>
<evidence type="ECO:0000256" key="11">
    <source>
        <dbReference type="ARBA" id="ARBA00032235"/>
    </source>
</evidence>
<dbReference type="SUPFAM" id="SSF56712">
    <property type="entry name" value="Prokaryotic type I DNA topoisomerase"/>
    <property type="match status" value="1"/>
</dbReference>
<dbReference type="SMART" id="SM00437">
    <property type="entry name" value="TOP1Ac"/>
    <property type="match status" value="1"/>
</dbReference>
<dbReference type="EMBL" id="CP071137">
    <property type="protein sequence ID" value="QWY77831.1"/>
    <property type="molecule type" value="Genomic_DNA"/>
</dbReference>
<reference evidence="15" key="1">
    <citation type="submission" date="2021-02" db="EMBL/GenBank/DDBJ databases">
        <title>Comparative genomics of Ferrovum myxofaciens strains, predominant extremophile bacteria forming large biofilm stalactites in acid mine ecosystems.</title>
        <authorList>
            <person name="Burkartova K."/>
            <person name="Ridl J."/>
            <person name="Pajer P."/>
            <person name="Falteisek L."/>
        </authorList>
    </citation>
    <scope>NUCLEOTIDE SEQUENCE</scope>
    <source>
        <strain evidence="15">MI1III</strain>
    </source>
</reference>
<dbReference type="RefSeq" id="WP_273145341.1">
    <property type="nucleotide sequence ID" value="NZ_CP053675.1"/>
</dbReference>
<evidence type="ECO:0000256" key="1">
    <source>
        <dbReference type="ARBA" id="ARBA00000213"/>
    </source>
</evidence>
<dbReference type="Gene3D" id="1.10.290.10">
    <property type="entry name" value="Topoisomerase I, domain 4"/>
    <property type="match status" value="1"/>
</dbReference>
<dbReference type="InterPro" id="IPR000380">
    <property type="entry name" value="Topo_IA"/>
</dbReference>
<organism evidence="15 16">
    <name type="scientific">Ferrovum myxofaciens</name>
    <dbReference type="NCBI Taxonomy" id="416213"/>
    <lineage>
        <taxon>Bacteria</taxon>
        <taxon>Pseudomonadati</taxon>
        <taxon>Pseudomonadota</taxon>
        <taxon>Betaproteobacteria</taxon>
        <taxon>Ferrovales</taxon>
        <taxon>Ferrovaceae</taxon>
        <taxon>Ferrovum</taxon>
    </lineage>
</organism>
<dbReference type="GO" id="GO:0003677">
    <property type="term" value="F:DNA binding"/>
    <property type="evidence" value="ECO:0007669"/>
    <property type="project" value="UniProtKB-KW"/>
</dbReference>
<proteinExistence type="inferred from homology"/>
<evidence type="ECO:0000313" key="15">
    <source>
        <dbReference type="EMBL" id="QWY77831.1"/>
    </source>
</evidence>
<evidence type="ECO:0000256" key="12">
    <source>
        <dbReference type="ARBA" id="ARBA00032877"/>
    </source>
</evidence>
<dbReference type="SMART" id="SM00436">
    <property type="entry name" value="TOP1Bc"/>
    <property type="match status" value="1"/>
</dbReference>
<feature type="domain" description="Topo IA-type catalytic" evidence="14">
    <location>
        <begin position="153"/>
        <end position="589"/>
    </location>
</feature>
<dbReference type="Proteomes" id="UP000683551">
    <property type="component" value="Chromosome"/>
</dbReference>
<comment type="catalytic activity">
    <reaction evidence="1">
        <text>ATP-independent breakage of single-stranded DNA, followed by passage and rejoining.</text>
        <dbReference type="EC" id="5.6.2.1"/>
    </reaction>
</comment>
<dbReference type="InterPro" id="IPR003602">
    <property type="entry name" value="Topo_IA_DNA-bd_dom"/>
</dbReference>
<evidence type="ECO:0000256" key="6">
    <source>
        <dbReference type="ARBA" id="ARBA00023029"/>
    </source>
</evidence>
<dbReference type="NCBIfam" id="NF005829">
    <property type="entry name" value="PRK07726.1"/>
    <property type="match status" value="1"/>
</dbReference>
<evidence type="ECO:0000256" key="8">
    <source>
        <dbReference type="ARBA" id="ARBA00023235"/>
    </source>
</evidence>
<keyword evidence="5" id="KW-0460">Magnesium</keyword>
<protein>
    <recommendedName>
        <fullName evidence="3">DNA topoisomerase</fullName>
        <ecNumber evidence="3">5.6.2.1</ecNumber>
    </recommendedName>
    <alternativeName>
        <fullName evidence="12">Omega-protein</fullName>
    </alternativeName>
    <alternativeName>
        <fullName evidence="11">Relaxing enzyme</fullName>
    </alternativeName>
    <alternativeName>
        <fullName evidence="9">Swivelase</fullName>
    </alternativeName>
    <alternativeName>
        <fullName evidence="10">Untwisting enzyme</fullName>
    </alternativeName>
</protein>
<evidence type="ECO:0000256" key="13">
    <source>
        <dbReference type="SAM" id="MobiDB-lite"/>
    </source>
</evidence>
<dbReference type="Gene3D" id="2.70.20.10">
    <property type="entry name" value="Topoisomerase I, domain 3"/>
    <property type="match status" value="1"/>
</dbReference>
<dbReference type="GO" id="GO:0003917">
    <property type="term" value="F:DNA topoisomerase type I (single strand cut, ATP-independent) activity"/>
    <property type="evidence" value="ECO:0007669"/>
    <property type="project" value="UniProtKB-EC"/>
</dbReference>
<sequence length="645" mass="71139">MTKPTIIIAEKPSMGRAIADVIPGVKFSKNGYIEIGSTIVTWCVGHLLENAQPEEYNPAWKSWAMKDLPFPITQWKVTPKPKTLTQLNIIGSLLKQAGSVVNAGDPDREGLMLVNEVLEYFHWTGPTERLILNSYDTPSVKKALANLTPNSVHDNLYEAAKCRSRADWLLGLSATRAATRAYTRFEDKTVISIGRVQTPALWLVVKRDLEIDNFNAKSFFTLAAHTNTQAGAPLILTHEPGQDNRIWDKPIADALAAKIKGTNQTLSVTQNKIKASPPKPYNLLSFSTDANEAFGWSAKECLDVLQELYSPEYALTTYPRTDCEYLKSEQMPDALTIAQACLGVLPEAQAMTSLMKPRKAFYDSAKVTEHHAIIPTMKKPWSGLSGKHLDAYRLVAKRFILGLLPDHEYHETVAAFTVDGRTFSVKGEVDLNSAQAWIALTQKKTKAPLPAIANGEKVTVNAVKVNQGKTSPPKRYTEASLCQDMASVAKFVTDPVIKARLKENDGIGTPATWQSIIETLKNRRYIEPMGKKQIVSTDFGKELVKTISPNLMAPGLTALWEIALESVAKGGMKPEEFMARATTFVTQRVNEMKNATIKISPPCQKPTSVQKSEGPHSPRRATQSKSSRSSASKSRSKPMAHNPTI</sequence>
<dbReference type="CDD" id="cd03362">
    <property type="entry name" value="TOPRIM_TopoIA_TopoIII"/>
    <property type="match status" value="1"/>
</dbReference>
<dbReference type="GO" id="GO:0006310">
    <property type="term" value="P:DNA recombination"/>
    <property type="evidence" value="ECO:0007669"/>
    <property type="project" value="TreeGrafter"/>
</dbReference>
<dbReference type="SMART" id="SM00493">
    <property type="entry name" value="TOPRIM"/>
    <property type="match status" value="1"/>
</dbReference>
<dbReference type="InterPro" id="IPR034144">
    <property type="entry name" value="TOPRIM_TopoIII"/>
</dbReference>
<dbReference type="InterPro" id="IPR013824">
    <property type="entry name" value="Topo_IA_cen_sub1"/>
</dbReference>
<dbReference type="PANTHER" id="PTHR11390">
    <property type="entry name" value="PROKARYOTIC DNA TOPOISOMERASE"/>
    <property type="match status" value="1"/>
</dbReference>
<dbReference type="Pfam" id="PF01131">
    <property type="entry name" value="Topoisom_bac"/>
    <property type="match status" value="1"/>
</dbReference>
<dbReference type="GO" id="GO:0006265">
    <property type="term" value="P:DNA topological change"/>
    <property type="evidence" value="ECO:0007669"/>
    <property type="project" value="InterPro"/>
</dbReference>
<dbReference type="PROSITE" id="PS52039">
    <property type="entry name" value="TOPO_IA_2"/>
    <property type="match status" value="1"/>
</dbReference>
<feature type="region of interest" description="Disordered" evidence="13">
    <location>
        <begin position="595"/>
        <end position="645"/>
    </location>
</feature>
<dbReference type="InterPro" id="IPR013825">
    <property type="entry name" value="Topo_IA_cen_sub2"/>
</dbReference>
<dbReference type="InterPro" id="IPR013826">
    <property type="entry name" value="Topo_IA_cen_sub3"/>
</dbReference>
<evidence type="ECO:0000259" key="14">
    <source>
        <dbReference type="PROSITE" id="PS52039"/>
    </source>
</evidence>
<comment type="similarity">
    <text evidence="2">Belongs to the type IA topoisomerase family.</text>
</comment>
<evidence type="ECO:0000256" key="10">
    <source>
        <dbReference type="ARBA" id="ARBA00031985"/>
    </source>
</evidence>
<dbReference type="GO" id="GO:0006281">
    <property type="term" value="P:DNA repair"/>
    <property type="evidence" value="ECO:0007669"/>
    <property type="project" value="TreeGrafter"/>
</dbReference>
<feature type="compositionally biased region" description="Low complexity" evidence="13">
    <location>
        <begin position="624"/>
        <end position="633"/>
    </location>
</feature>
<dbReference type="InterPro" id="IPR003601">
    <property type="entry name" value="Topo_IA_2"/>
</dbReference>
<dbReference type="PANTHER" id="PTHR11390:SF21">
    <property type="entry name" value="DNA TOPOISOMERASE 3-ALPHA"/>
    <property type="match status" value="1"/>
</dbReference>
<dbReference type="GO" id="GO:0046872">
    <property type="term" value="F:metal ion binding"/>
    <property type="evidence" value="ECO:0007669"/>
    <property type="project" value="UniProtKB-KW"/>
</dbReference>
<dbReference type="Gene3D" id="1.10.460.10">
    <property type="entry name" value="Topoisomerase I, domain 2"/>
    <property type="match status" value="1"/>
</dbReference>
<evidence type="ECO:0000256" key="7">
    <source>
        <dbReference type="ARBA" id="ARBA00023125"/>
    </source>
</evidence>
<dbReference type="GO" id="GO:0043597">
    <property type="term" value="C:cytoplasmic replication fork"/>
    <property type="evidence" value="ECO:0007669"/>
    <property type="project" value="TreeGrafter"/>
</dbReference>
<accession>A0A9E6MYZ4</accession>
<evidence type="ECO:0000256" key="2">
    <source>
        <dbReference type="ARBA" id="ARBA00009446"/>
    </source>
</evidence>
<dbReference type="InterPro" id="IPR023405">
    <property type="entry name" value="Topo_IA_core_domain"/>
</dbReference>
<evidence type="ECO:0000256" key="5">
    <source>
        <dbReference type="ARBA" id="ARBA00022842"/>
    </source>
</evidence>
<dbReference type="InterPro" id="IPR005738">
    <property type="entry name" value="TopoIII"/>
</dbReference>
<dbReference type="NCBIfam" id="TIGR01056">
    <property type="entry name" value="topB"/>
    <property type="match status" value="1"/>
</dbReference>
<keyword evidence="8" id="KW-0413">Isomerase</keyword>
<dbReference type="EC" id="5.6.2.1" evidence="3"/>
<evidence type="ECO:0000313" key="16">
    <source>
        <dbReference type="Proteomes" id="UP000683551"/>
    </source>
</evidence>
<dbReference type="Gene3D" id="3.40.50.140">
    <property type="match status" value="1"/>
</dbReference>
<evidence type="ECO:0000256" key="4">
    <source>
        <dbReference type="ARBA" id="ARBA00022723"/>
    </source>
</evidence>
<name>A0A9E6MYZ4_9PROT</name>
<dbReference type="InterPro" id="IPR023406">
    <property type="entry name" value="Topo_IA_AS"/>
</dbReference>
<keyword evidence="4" id="KW-0479">Metal-binding</keyword>
<dbReference type="PROSITE" id="PS00396">
    <property type="entry name" value="TOPO_IA_1"/>
    <property type="match status" value="1"/>
</dbReference>
<dbReference type="AlphaFoldDB" id="A0A9E6MYZ4"/>
<evidence type="ECO:0000256" key="3">
    <source>
        <dbReference type="ARBA" id="ARBA00012891"/>
    </source>
</evidence>